<protein>
    <recommendedName>
        <fullName evidence="3">TLDc domain-containing protein</fullName>
    </recommendedName>
</protein>
<feature type="non-terminal residue" evidence="1">
    <location>
        <position position="1"/>
    </location>
</feature>
<dbReference type="EMBL" id="CALNXJ010000077">
    <property type="protein sequence ID" value="CAH3160777.1"/>
    <property type="molecule type" value="Genomic_DNA"/>
</dbReference>
<comment type="caution">
    <text evidence="1">The sequence shown here is derived from an EMBL/GenBank/DDBJ whole genome shotgun (WGS) entry which is preliminary data.</text>
</comment>
<sequence length="218" mass="24598">RSNVSQLVNLYLGSEPTSVFCYMGDFGCGFGGWTPVMKINGTEPTFHFNSHYWKDYEVYNLPGGETGFDELETKLPTYWDTSFSKICLGMKIGNQLNFIVINKKADSLYTLIADGQYRSTSLGRDTWKELIGSQASLQLHCNREGFNVVCNRNQYSKARIGIIGDLFYRARRCLFCTSRIGFGAGGLPDYDSSCGNEARLQSDNEEKRIRAMGYILVE</sequence>
<gene>
    <name evidence="1" type="ORF">PMEA_00032625</name>
</gene>
<evidence type="ECO:0000313" key="2">
    <source>
        <dbReference type="Proteomes" id="UP001159428"/>
    </source>
</evidence>
<accession>A0AAU9XXE9</accession>
<evidence type="ECO:0000313" key="1">
    <source>
        <dbReference type="EMBL" id="CAH3160777.1"/>
    </source>
</evidence>
<dbReference type="AlphaFoldDB" id="A0AAU9XXE9"/>
<keyword evidence="2" id="KW-1185">Reference proteome</keyword>
<evidence type="ECO:0008006" key="3">
    <source>
        <dbReference type="Google" id="ProtNLM"/>
    </source>
</evidence>
<reference evidence="1 2" key="1">
    <citation type="submission" date="2022-05" db="EMBL/GenBank/DDBJ databases">
        <authorList>
            <consortium name="Genoscope - CEA"/>
            <person name="William W."/>
        </authorList>
    </citation>
    <scope>NUCLEOTIDE SEQUENCE [LARGE SCALE GENOMIC DNA]</scope>
</reference>
<name>A0AAU9XXE9_9CNID</name>
<organism evidence="1 2">
    <name type="scientific">Pocillopora meandrina</name>
    <dbReference type="NCBI Taxonomy" id="46732"/>
    <lineage>
        <taxon>Eukaryota</taxon>
        <taxon>Metazoa</taxon>
        <taxon>Cnidaria</taxon>
        <taxon>Anthozoa</taxon>
        <taxon>Hexacorallia</taxon>
        <taxon>Scleractinia</taxon>
        <taxon>Astrocoeniina</taxon>
        <taxon>Pocilloporidae</taxon>
        <taxon>Pocillopora</taxon>
    </lineage>
</organism>
<proteinExistence type="predicted"/>
<dbReference type="Proteomes" id="UP001159428">
    <property type="component" value="Unassembled WGS sequence"/>
</dbReference>